<dbReference type="OrthoDB" id="9809670at2"/>
<dbReference type="SUPFAM" id="SSF55874">
    <property type="entry name" value="ATPase domain of HSP90 chaperone/DNA topoisomerase II/histidine kinase"/>
    <property type="match status" value="1"/>
</dbReference>
<keyword evidence="3 12" id="KW-0597">Phosphoprotein</keyword>
<evidence type="ECO:0000259" key="16">
    <source>
        <dbReference type="PROSITE" id="PS50110"/>
    </source>
</evidence>
<dbReference type="InterPro" id="IPR036097">
    <property type="entry name" value="HisK_dim/P_sf"/>
</dbReference>
<evidence type="ECO:0000259" key="14">
    <source>
        <dbReference type="PROSITE" id="PS01124"/>
    </source>
</evidence>
<dbReference type="InterPro" id="IPR011123">
    <property type="entry name" value="Y_Y_Y"/>
</dbReference>
<evidence type="ECO:0000256" key="13">
    <source>
        <dbReference type="SAM" id="Phobius"/>
    </source>
</evidence>
<evidence type="ECO:0000256" key="2">
    <source>
        <dbReference type="ARBA" id="ARBA00012438"/>
    </source>
</evidence>
<keyword evidence="9" id="KW-0805">Transcription regulation</keyword>
<evidence type="ECO:0000256" key="8">
    <source>
        <dbReference type="ARBA" id="ARBA00023012"/>
    </source>
</evidence>
<evidence type="ECO:0000259" key="15">
    <source>
        <dbReference type="PROSITE" id="PS50109"/>
    </source>
</evidence>
<evidence type="ECO:0000313" key="17">
    <source>
        <dbReference type="EMBL" id="SFH03913.1"/>
    </source>
</evidence>
<dbReference type="SMART" id="SM00342">
    <property type="entry name" value="HTH_ARAC"/>
    <property type="match status" value="1"/>
</dbReference>
<evidence type="ECO:0000256" key="10">
    <source>
        <dbReference type="ARBA" id="ARBA00023125"/>
    </source>
</evidence>
<dbReference type="SUPFAM" id="SSF52172">
    <property type="entry name" value="CheY-like"/>
    <property type="match status" value="1"/>
</dbReference>
<dbReference type="SMART" id="SM00387">
    <property type="entry name" value="HATPase_c"/>
    <property type="match status" value="1"/>
</dbReference>
<dbReference type="CDD" id="cd00082">
    <property type="entry name" value="HisKA"/>
    <property type="match status" value="1"/>
</dbReference>
<dbReference type="PROSITE" id="PS00041">
    <property type="entry name" value="HTH_ARAC_FAMILY_1"/>
    <property type="match status" value="1"/>
</dbReference>
<evidence type="ECO:0000256" key="7">
    <source>
        <dbReference type="ARBA" id="ARBA00022840"/>
    </source>
</evidence>
<sequence>MINRIILISWLLLQQFGSNGQSPIFNHLMSKNGLSQNSIFAITQDHTGFMWYGSRFGLNRYDGFQFRLYKSIATNEQTLSDDYITALYTDSKGTLWIGTANGLNRYNAKQNTFERIFLNPPQKKAVYNGIKHIYEDKKGYLWVATNYGLYVLLNKNNNQFSATVNLGLTANIANDEILSLANDSDGYIWAGTNNGLIRFLFNKKIYGVKVFKKDNKLGCISDNAVTSIVEDKQNRLWFGTENGGLNLFNKITETFTHFVHIPGQTNTIVHNAIRKLMVANNGALWVGTQEGLSVLNIDSKSFTNYQHKKTNANSLNQNSIYSIYEDSNGSIWIGTYYGGVNVIYANPTNFKNWQYNENISGLSHNVVSSIIQADGNNFWIGTEGGGLNYYDWNTKKFKVYNQHGELGSNLIKVIYKDKDKNVWIGTHGGGLNILDKNSGTFKRVLSDKNEFNSRRAEIVAILEDNDGLFWVGSQTGLNLFNRTASTLTPVANIRALKSLVHKNIKVLFEDSNKNIWIATTTGLYRYIKSEQKLVKFDLPKGSNSVSNNSNYINCIQEDSRGNIWIGLYYGGLTHFNSQTNSFSTIYTTREGLSNNNVLGILEDTKQFLWISTSNGLNKFDPDLKTFQNYNISDGLAGDEFNYNSSFVNKSGEMFFGGYNGLTFFSPNEISTNTTKAPIVFTRLRLFGTAVKINDDNNLLKQDIGNTEKILFKYDQNIFTIEFALLNYIKSTKNKYAYRLEGINDQWIETDIPSATYTNLPAGKYTLWVKGANNDGIWSKVNHIKIEILPPFWKTWWAFCIYILIVAAVIFFVTRFFYLRELLLKDEELHQVKLNFFTNVSHEIRTHLTLIMAPIDKLMEEHKGNNGIHKQLYLIKSNADRLLRLVSELLDFRKAETKNLKLHMQGYDIIEFLDDIFKSFEHLAQQKNITFNFIHNRNPLIVYFDKTQLEKVFFNLISNAFKFTSNGQSITLKVETTKEKVNISISDTGRGIAAEHLEQLFSNFFQVDDKHIQNTGYGIGLALTKAIVELHHGQINIDSELADNNNPGYSIFTVSLWLGTKHLKPKEYQTQSETTALTPITLKEPVQIINPAPTTSVVKVVKPSVLVIDDNADIRLIIQEYLAANYQVYLAKNGLEGWNKAIDEIPDLIISDVMMPQLDGVTLCNRLKTDERTSHIPVILLTAKSTEDDQISGLAGGADVYISKPFSNKILQLQVRNLLNAREAMRKKFSKTLLFEPQAPVTNSLDEKFLAKLINIIENHMEDENLSVEMLSEKIGMSQSVLYKKLKALTNLSIHEFSKSVRLKKAAQLLKQKQYAIYEIGYMVGFSDRKYFSREFKKQFGQTPSEYLGNDNIDG</sequence>
<accession>A0A1I2WRF4</accession>
<dbReference type="PANTHER" id="PTHR43547">
    <property type="entry name" value="TWO-COMPONENT HISTIDINE KINASE"/>
    <property type="match status" value="1"/>
</dbReference>
<dbReference type="Pfam" id="PF07495">
    <property type="entry name" value="Y_Y_Y"/>
    <property type="match status" value="1"/>
</dbReference>
<dbReference type="InterPro" id="IPR013783">
    <property type="entry name" value="Ig-like_fold"/>
</dbReference>
<dbReference type="InterPro" id="IPR004358">
    <property type="entry name" value="Sig_transdc_His_kin-like_C"/>
</dbReference>
<dbReference type="InterPro" id="IPR018060">
    <property type="entry name" value="HTH_AraC"/>
</dbReference>
<dbReference type="InterPro" id="IPR036890">
    <property type="entry name" value="HATPase_C_sf"/>
</dbReference>
<evidence type="ECO:0000256" key="4">
    <source>
        <dbReference type="ARBA" id="ARBA00022679"/>
    </source>
</evidence>
<evidence type="ECO:0000256" key="9">
    <source>
        <dbReference type="ARBA" id="ARBA00023015"/>
    </source>
</evidence>
<protein>
    <recommendedName>
        <fullName evidence="2">histidine kinase</fullName>
        <ecNumber evidence="2">2.7.13.3</ecNumber>
    </recommendedName>
</protein>
<keyword evidence="6" id="KW-0418">Kinase</keyword>
<dbReference type="InterPro" id="IPR005467">
    <property type="entry name" value="His_kinase_dom"/>
</dbReference>
<evidence type="ECO:0000256" key="11">
    <source>
        <dbReference type="ARBA" id="ARBA00023163"/>
    </source>
</evidence>
<dbReference type="SUPFAM" id="SSF46689">
    <property type="entry name" value="Homeodomain-like"/>
    <property type="match status" value="1"/>
</dbReference>
<keyword evidence="13" id="KW-1133">Transmembrane helix</keyword>
<dbReference type="Gene3D" id="2.130.10.10">
    <property type="entry name" value="YVTN repeat-like/Quinoprotein amine dehydrogenase"/>
    <property type="match status" value="2"/>
</dbReference>
<dbReference type="InterPro" id="IPR011110">
    <property type="entry name" value="Reg_prop"/>
</dbReference>
<keyword evidence="18" id="KW-1185">Reference proteome</keyword>
<keyword evidence="5" id="KW-0547">Nucleotide-binding</keyword>
<keyword evidence="11" id="KW-0804">Transcription</keyword>
<dbReference type="STRING" id="414048.SAMN04489864_104238"/>
<keyword evidence="7" id="KW-0067">ATP-binding</keyword>
<dbReference type="Pfam" id="PF12833">
    <property type="entry name" value="HTH_18"/>
    <property type="match status" value="1"/>
</dbReference>
<dbReference type="InterPro" id="IPR015943">
    <property type="entry name" value="WD40/YVTN_repeat-like_dom_sf"/>
</dbReference>
<dbReference type="SUPFAM" id="SSF50998">
    <property type="entry name" value="Quinoprotein alcohol dehydrogenase-like"/>
    <property type="match status" value="1"/>
</dbReference>
<dbReference type="FunFam" id="3.30.565.10:FF:000037">
    <property type="entry name" value="Hybrid sensor histidine kinase/response regulator"/>
    <property type="match status" value="1"/>
</dbReference>
<dbReference type="Gene3D" id="3.30.565.10">
    <property type="entry name" value="Histidine kinase-like ATPase, C-terminal domain"/>
    <property type="match status" value="1"/>
</dbReference>
<keyword evidence="8" id="KW-0902">Two-component regulatory system</keyword>
<feature type="modified residue" description="4-aspartylphosphate" evidence="12">
    <location>
        <position position="1151"/>
    </location>
</feature>
<organism evidence="17 18">
    <name type="scientific">Pedobacter insulae</name>
    <dbReference type="NCBI Taxonomy" id="414048"/>
    <lineage>
        <taxon>Bacteria</taxon>
        <taxon>Pseudomonadati</taxon>
        <taxon>Bacteroidota</taxon>
        <taxon>Sphingobacteriia</taxon>
        <taxon>Sphingobacteriales</taxon>
        <taxon>Sphingobacteriaceae</taxon>
        <taxon>Pedobacter</taxon>
    </lineage>
</organism>
<dbReference type="PRINTS" id="PR00344">
    <property type="entry name" value="BCTRLSENSOR"/>
</dbReference>
<dbReference type="CDD" id="cd17574">
    <property type="entry name" value="REC_OmpR"/>
    <property type="match status" value="1"/>
</dbReference>
<dbReference type="PANTHER" id="PTHR43547:SF2">
    <property type="entry name" value="HYBRID SIGNAL TRANSDUCTION HISTIDINE KINASE C"/>
    <property type="match status" value="1"/>
</dbReference>
<dbReference type="SMART" id="SM00448">
    <property type="entry name" value="REC"/>
    <property type="match status" value="1"/>
</dbReference>
<reference evidence="17 18" key="1">
    <citation type="submission" date="2016-10" db="EMBL/GenBank/DDBJ databases">
        <authorList>
            <person name="de Groot N.N."/>
        </authorList>
    </citation>
    <scope>NUCLEOTIDE SEQUENCE [LARGE SCALE GENOMIC DNA]</scope>
    <source>
        <strain evidence="17 18">DSM 18684</strain>
    </source>
</reference>
<feature type="domain" description="Response regulatory" evidence="16">
    <location>
        <begin position="1103"/>
        <end position="1218"/>
    </location>
</feature>
<dbReference type="InterPro" id="IPR018062">
    <property type="entry name" value="HTH_AraC-typ_CS"/>
</dbReference>
<feature type="transmembrane region" description="Helical" evidence="13">
    <location>
        <begin position="795"/>
        <end position="817"/>
    </location>
</feature>
<keyword evidence="13" id="KW-0472">Membrane</keyword>
<dbReference type="SUPFAM" id="SSF63829">
    <property type="entry name" value="Calcium-dependent phosphotriesterase"/>
    <property type="match status" value="1"/>
</dbReference>
<dbReference type="InterPro" id="IPR011006">
    <property type="entry name" value="CheY-like_superfamily"/>
</dbReference>
<dbReference type="Pfam" id="PF00072">
    <property type="entry name" value="Response_reg"/>
    <property type="match status" value="1"/>
</dbReference>
<gene>
    <name evidence="17" type="ORF">SAMN04489864_104238</name>
</gene>
<dbReference type="Pfam" id="PF07494">
    <property type="entry name" value="Reg_prop"/>
    <property type="match status" value="8"/>
</dbReference>
<dbReference type="FunFam" id="2.60.40.10:FF:000791">
    <property type="entry name" value="Two-component system sensor histidine kinase/response regulator"/>
    <property type="match status" value="1"/>
</dbReference>
<evidence type="ECO:0000313" key="18">
    <source>
        <dbReference type="Proteomes" id="UP000199666"/>
    </source>
</evidence>
<dbReference type="RefSeq" id="WP_090993180.1">
    <property type="nucleotide sequence ID" value="NZ_FOPP01000004.1"/>
</dbReference>
<dbReference type="GO" id="GO:0000155">
    <property type="term" value="F:phosphorelay sensor kinase activity"/>
    <property type="evidence" value="ECO:0007669"/>
    <property type="project" value="InterPro"/>
</dbReference>
<keyword evidence="4" id="KW-0808">Transferase</keyword>
<dbReference type="PROSITE" id="PS01124">
    <property type="entry name" value="HTH_ARAC_FAMILY_2"/>
    <property type="match status" value="1"/>
</dbReference>
<evidence type="ECO:0000256" key="6">
    <source>
        <dbReference type="ARBA" id="ARBA00022777"/>
    </source>
</evidence>
<dbReference type="Gene3D" id="1.10.287.130">
    <property type="match status" value="1"/>
</dbReference>
<dbReference type="Gene3D" id="3.40.50.2300">
    <property type="match status" value="1"/>
</dbReference>
<dbReference type="SMART" id="SM00388">
    <property type="entry name" value="HisKA"/>
    <property type="match status" value="1"/>
</dbReference>
<evidence type="ECO:0000256" key="12">
    <source>
        <dbReference type="PROSITE-ProRule" id="PRU00169"/>
    </source>
</evidence>
<keyword evidence="10" id="KW-0238">DNA-binding</keyword>
<dbReference type="Pfam" id="PF02518">
    <property type="entry name" value="HATPase_c"/>
    <property type="match status" value="1"/>
</dbReference>
<dbReference type="InterPro" id="IPR009057">
    <property type="entry name" value="Homeodomain-like_sf"/>
</dbReference>
<evidence type="ECO:0000256" key="1">
    <source>
        <dbReference type="ARBA" id="ARBA00000085"/>
    </source>
</evidence>
<dbReference type="Proteomes" id="UP000199666">
    <property type="component" value="Unassembled WGS sequence"/>
</dbReference>
<dbReference type="InterPro" id="IPR003594">
    <property type="entry name" value="HATPase_dom"/>
</dbReference>
<comment type="catalytic activity">
    <reaction evidence="1">
        <text>ATP + protein L-histidine = ADP + protein N-phospho-L-histidine.</text>
        <dbReference type="EC" id="2.7.13.3"/>
    </reaction>
</comment>
<dbReference type="InterPro" id="IPR001789">
    <property type="entry name" value="Sig_transdc_resp-reg_receiver"/>
</dbReference>
<keyword evidence="13" id="KW-0812">Transmembrane</keyword>
<feature type="domain" description="Histidine kinase" evidence="15">
    <location>
        <begin position="838"/>
        <end position="1059"/>
    </location>
</feature>
<dbReference type="FunFam" id="1.10.10.60:FF:000284">
    <property type="entry name" value="Two-component system sensor histidine kinase/response regulator"/>
    <property type="match status" value="1"/>
</dbReference>
<name>A0A1I2WRF4_9SPHI</name>
<proteinExistence type="predicted"/>
<dbReference type="PROSITE" id="PS50110">
    <property type="entry name" value="RESPONSE_REGULATORY"/>
    <property type="match status" value="1"/>
</dbReference>
<dbReference type="GO" id="GO:0043565">
    <property type="term" value="F:sequence-specific DNA binding"/>
    <property type="evidence" value="ECO:0007669"/>
    <property type="project" value="InterPro"/>
</dbReference>
<dbReference type="PROSITE" id="PS50109">
    <property type="entry name" value="HIS_KIN"/>
    <property type="match status" value="1"/>
</dbReference>
<dbReference type="GO" id="GO:0003700">
    <property type="term" value="F:DNA-binding transcription factor activity"/>
    <property type="evidence" value="ECO:0007669"/>
    <property type="project" value="InterPro"/>
</dbReference>
<dbReference type="EC" id="2.7.13.3" evidence="2"/>
<dbReference type="Gene3D" id="1.10.10.60">
    <property type="entry name" value="Homeodomain-like"/>
    <property type="match status" value="1"/>
</dbReference>
<dbReference type="GO" id="GO:0005524">
    <property type="term" value="F:ATP binding"/>
    <property type="evidence" value="ECO:0007669"/>
    <property type="project" value="UniProtKB-KW"/>
</dbReference>
<feature type="domain" description="HTH araC/xylS-type" evidence="14">
    <location>
        <begin position="1250"/>
        <end position="1349"/>
    </location>
</feature>
<evidence type="ECO:0000256" key="5">
    <source>
        <dbReference type="ARBA" id="ARBA00022741"/>
    </source>
</evidence>
<dbReference type="EMBL" id="FOPP01000004">
    <property type="protein sequence ID" value="SFH03913.1"/>
    <property type="molecule type" value="Genomic_DNA"/>
</dbReference>
<evidence type="ECO:0000256" key="3">
    <source>
        <dbReference type="ARBA" id="ARBA00022553"/>
    </source>
</evidence>
<dbReference type="Pfam" id="PF00512">
    <property type="entry name" value="HisKA"/>
    <property type="match status" value="1"/>
</dbReference>
<dbReference type="InterPro" id="IPR011047">
    <property type="entry name" value="Quinoprotein_ADH-like_sf"/>
</dbReference>
<dbReference type="SUPFAM" id="SSF47384">
    <property type="entry name" value="Homodimeric domain of signal transducing histidine kinase"/>
    <property type="match status" value="1"/>
</dbReference>
<dbReference type="InterPro" id="IPR003661">
    <property type="entry name" value="HisK_dim/P_dom"/>
</dbReference>
<dbReference type="Gene3D" id="2.60.40.10">
    <property type="entry name" value="Immunoglobulins"/>
    <property type="match status" value="1"/>
</dbReference>